<protein>
    <submittedName>
        <fullName evidence="2">Methylmalonyl-CoA mutase family protein</fullName>
    </submittedName>
</protein>
<dbReference type="SUPFAM" id="SSF51703">
    <property type="entry name" value="Cobalamin (vitamin B12)-dependent enzymes"/>
    <property type="match status" value="1"/>
</dbReference>
<gene>
    <name evidence="2" type="ORF">OE104_03875</name>
</gene>
<proteinExistence type="predicted"/>
<accession>A0A9E8LW81</accession>
<dbReference type="AlphaFoldDB" id="A0A9E8LW81"/>
<evidence type="ECO:0000259" key="1">
    <source>
        <dbReference type="Pfam" id="PF01642"/>
    </source>
</evidence>
<dbReference type="Gene3D" id="3.20.20.240">
    <property type="entry name" value="Methylmalonyl-CoA mutase"/>
    <property type="match status" value="1"/>
</dbReference>
<sequence length="636" mass="73471">MKDIGLTLNIQETKAYSFPDSSYSDWLKVAEKTVKGKSVSDYMTNTYEQIDIQPLYTKEDIPENVLEIQKQLKKNPSWSIVQKISGKSIEEINEQILKALQFGSNTVSFNILPNLTTDQMEHLFKNIPLKQFPFFIDGKMYSVGFYVLLADWFEKRKLDKHIVSGFIGTDPVHFFMHNPGYEDWENCFSNWADGILYARNQFPNLKTIFVNSSIFEQAGAHSIQQLAYSLLEIVEYVEYFREKGMDEKEVFQKIVVAFSVSSDFFMEVAKLRAFRYLWKKLLEAYGVDEQIHATIFAQTSVVNKTKTDPYMNLIRSGNEAFSSIVGQVDYLSIRPFDEVLGKVSEKGTRLSLNTHHILKEEAGLAKVCDPAAGSYFIERLTQTLIERSWAYFVDLDEKGGFLISISKGIIQRDLNKIRERRQRDFNQQKKVLVGTNRYANPHEDSSFDLEPNENGQETVSILPLDEIQMKLMKGYSLEDCVKPMKSREKNEILPPFRLSAPLERCRKKLEQQIKGKNRIVGFIINGDYVSHKRIIDFISNIFSSVGLDLSICTEGRNLEKVNTFLEETDPILYGYLYCKHDVDPIDDNRPVFYVHEQSFETENKDVIRQGKHLILYPGIDQISFYNEMIDILGGKK</sequence>
<dbReference type="Pfam" id="PF01642">
    <property type="entry name" value="MM_CoA_mutase"/>
    <property type="match status" value="1"/>
</dbReference>
<dbReference type="InterPro" id="IPR006099">
    <property type="entry name" value="MeMalonylCoA_mutase_a/b_cat"/>
</dbReference>
<dbReference type="GO" id="GO:0031419">
    <property type="term" value="F:cobalamin binding"/>
    <property type="evidence" value="ECO:0007669"/>
    <property type="project" value="InterPro"/>
</dbReference>
<organism evidence="2 3">
    <name type="scientific">Fervidibacillus albus</name>
    <dbReference type="NCBI Taxonomy" id="2980026"/>
    <lineage>
        <taxon>Bacteria</taxon>
        <taxon>Bacillati</taxon>
        <taxon>Bacillota</taxon>
        <taxon>Bacilli</taxon>
        <taxon>Bacillales</taxon>
        <taxon>Bacillaceae</taxon>
        <taxon>Fervidibacillus</taxon>
    </lineage>
</organism>
<dbReference type="PANTHER" id="PTHR48101">
    <property type="entry name" value="METHYLMALONYL-COA MUTASE, MITOCHONDRIAL-RELATED"/>
    <property type="match status" value="1"/>
</dbReference>
<keyword evidence="3" id="KW-1185">Reference proteome</keyword>
<dbReference type="KEGG" id="faf:OE104_03875"/>
<feature type="domain" description="Methylmalonyl-CoA mutase alpha/beta chain catalytic" evidence="1">
    <location>
        <begin position="116"/>
        <end position="452"/>
    </location>
</feature>
<reference evidence="2" key="1">
    <citation type="submission" date="2022-09" db="EMBL/GenBank/DDBJ databases">
        <title>Complete Genomes of Fervidibacillus albus and Fervidibacillus halotolerans isolated from tidal flat sediments.</title>
        <authorList>
            <person name="Kwon K.K."/>
            <person name="Yang S.-H."/>
            <person name="Park M.J."/>
            <person name="Oh H.-M."/>
        </authorList>
    </citation>
    <scope>NUCLEOTIDE SEQUENCE</scope>
    <source>
        <strain evidence="2">MEBiC13591</strain>
    </source>
</reference>
<evidence type="ECO:0000313" key="3">
    <source>
        <dbReference type="Proteomes" id="UP001164718"/>
    </source>
</evidence>
<dbReference type="EMBL" id="CP106878">
    <property type="protein sequence ID" value="WAA10475.1"/>
    <property type="molecule type" value="Genomic_DNA"/>
</dbReference>
<evidence type="ECO:0000313" key="2">
    <source>
        <dbReference type="EMBL" id="WAA10475.1"/>
    </source>
</evidence>
<dbReference type="Proteomes" id="UP001164718">
    <property type="component" value="Chromosome"/>
</dbReference>
<dbReference type="InterPro" id="IPR016176">
    <property type="entry name" value="Cbl-dep_enz_cat"/>
</dbReference>
<dbReference type="RefSeq" id="WP_275418266.1">
    <property type="nucleotide sequence ID" value="NZ_CP106878.1"/>
</dbReference>
<name>A0A9E8LW81_9BACI</name>
<dbReference type="GO" id="GO:0016866">
    <property type="term" value="F:intramolecular transferase activity"/>
    <property type="evidence" value="ECO:0007669"/>
    <property type="project" value="InterPro"/>
</dbReference>
<dbReference type="PANTHER" id="PTHR48101:SF1">
    <property type="entry name" value="METHYLMALONYL-COA MUTASE, LARGE SUBUNIT"/>
    <property type="match status" value="1"/>
</dbReference>